<dbReference type="GO" id="GO:0016787">
    <property type="term" value="F:hydrolase activity"/>
    <property type="evidence" value="ECO:0007669"/>
    <property type="project" value="UniProtKB-KW"/>
</dbReference>
<dbReference type="PANTHER" id="PTHR11559">
    <property type="entry name" value="CARBOXYLESTERASE"/>
    <property type="match status" value="1"/>
</dbReference>
<organism evidence="5 6">
    <name type="scientific">Sphingobium yanoikuyae</name>
    <name type="common">Sphingomonas yanoikuyae</name>
    <dbReference type="NCBI Taxonomy" id="13690"/>
    <lineage>
        <taxon>Bacteria</taxon>
        <taxon>Pseudomonadati</taxon>
        <taxon>Pseudomonadota</taxon>
        <taxon>Alphaproteobacteria</taxon>
        <taxon>Sphingomonadales</taxon>
        <taxon>Sphingomonadaceae</taxon>
        <taxon>Sphingobium</taxon>
    </lineage>
</organism>
<dbReference type="InterPro" id="IPR050309">
    <property type="entry name" value="Type-B_Carboxylest/Lipase"/>
</dbReference>
<reference evidence="5 6" key="1">
    <citation type="submission" date="2020-04" db="EMBL/GenBank/DDBJ databases">
        <title>The Whole Genome Analysis of High salt-tolerant Sphingobium yanoikuyae YC-XJ2 with Aryl organophosphorus flame retardants (aryl-OPFRs)-degrading capacity and characteristics of Related phosphotriesterase.</title>
        <authorList>
            <person name="Li X."/>
        </authorList>
    </citation>
    <scope>NUCLEOTIDE SEQUENCE [LARGE SCALE GENOMIC DNA]</scope>
    <source>
        <strain evidence="5 6">YC-XJ2</strain>
    </source>
</reference>
<sequence length="489" mass="52208">MKRHLALFLAPLLLAAAAPPQVAVTGGVIEGIAGASDDPLLFRGIPFAAAPVGALRWRAPQPVTPWRGVRMATTRVPACLQNDYGWNRSDHVAGSEDCLTLDVATPGLAGHRPVMVWIHGGSNRAGSAGDTVKAALALRGIVLVAIQYRLGIFGFLSHRALSAEAHGASGNYGLMDQIVALRWVQDNIARFGGDPANVTIFGESAGAQDVGLLLAAPTARRLFARAILQSGTPNFGLPTRPLDRALRIGDQLDALLGSGGNAGLLRGASSAAVLAADLRLHDERLESDDFLWLRPTIDGAVLPDDPRSLLRQGPARPVIIGSNRAEFGLPGGRAHRDANVDAAFGAHAGKARAFYRLDEPDPTPDPRLGDRDLRIATDILFRCPSGRLADLLAESGWPVWRYEFDLAPDGGRSFHGADIDYVMADQPIGLALSMQDYWLAFAYSGVPAPADKPAWPRYAPGRRHVTFDARGVTPETSLAAIPCDWMDRI</sequence>
<accession>A0A6M4GBL4</accession>
<gene>
    <name evidence="5" type="ORF">HH800_13280</name>
</gene>
<proteinExistence type="inferred from homology"/>
<dbReference type="AlphaFoldDB" id="A0A6M4GBL4"/>
<evidence type="ECO:0000313" key="6">
    <source>
        <dbReference type="Proteomes" id="UP000502611"/>
    </source>
</evidence>
<dbReference type="InterPro" id="IPR029058">
    <property type="entry name" value="AB_hydrolase_fold"/>
</dbReference>
<dbReference type="EC" id="3.1.1.-" evidence="3"/>
<dbReference type="SUPFAM" id="SSF53474">
    <property type="entry name" value="alpha/beta-Hydrolases"/>
    <property type="match status" value="1"/>
</dbReference>
<dbReference type="Pfam" id="PF00135">
    <property type="entry name" value="COesterase"/>
    <property type="match status" value="1"/>
</dbReference>
<dbReference type="EMBL" id="CP053021">
    <property type="protein sequence ID" value="QJR03057.1"/>
    <property type="molecule type" value="Genomic_DNA"/>
</dbReference>
<feature type="domain" description="Carboxylesterase type B" evidence="4">
    <location>
        <begin position="19"/>
        <end position="461"/>
    </location>
</feature>
<feature type="signal peptide" evidence="3">
    <location>
        <begin position="1"/>
        <end position="23"/>
    </location>
</feature>
<comment type="similarity">
    <text evidence="1 3">Belongs to the type-B carboxylesterase/lipase family.</text>
</comment>
<dbReference type="PROSITE" id="PS00122">
    <property type="entry name" value="CARBOXYLESTERASE_B_1"/>
    <property type="match status" value="1"/>
</dbReference>
<evidence type="ECO:0000256" key="3">
    <source>
        <dbReference type="RuleBase" id="RU361235"/>
    </source>
</evidence>
<evidence type="ECO:0000256" key="2">
    <source>
        <dbReference type="ARBA" id="ARBA00022801"/>
    </source>
</evidence>
<feature type="chain" id="PRO_5027148454" description="Carboxylic ester hydrolase" evidence="3">
    <location>
        <begin position="24"/>
        <end position="489"/>
    </location>
</feature>
<evidence type="ECO:0000259" key="4">
    <source>
        <dbReference type="Pfam" id="PF00135"/>
    </source>
</evidence>
<dbReference type="Proteomes" id="UP000502611">
    <property type="component" value="Chromosome"/>
</dbReference>
<dbReference type="Gene3D" id="3.40.50.1820">
    <property type="entry name" value="alpha/beta hydrolase"/>
    <property type="match status" value="1"/>
</dbReference>
<keyword evidence="2 3" id="KW-0378">Hydrolase</keyword>
<evidence type="ECO:0000313" key="5">
    <source>
        <dbReference type="EMBL" id="QJR03057.1"/>
    </source>
</evidence>
<name>A0A6M4GBL4_SPHYA</name>
<protein>
    <recommendedName>
        <fullName evidence="3">Carboxylic ester hydrolase</fullName>
        <ecNumber evidence="3">3.1.1.-</ecNumber>
    </recommendedName>
</protein>
<dbReference type="RefSeq" id="WP_169861357.1">
    <property type="nucleotide sequence ID" value="NZ_CP053021.1"/>
</dbReference>
<keyword evidence="3" id="KW-0732">Signal</keyword>
<dbReference type="InterPro" id="IPR019826">
    <property type="entry name" value="Carboxylesterase_B_AS"/>
</dbReference>
<evidence type="ECO:0000256" key="1">
    <source>
        <dbReference type="ARBA" id="ARBA00005964"/>
    </source>
</evidence>
<dbReference type="InterPro" id="IPR002018">
    <property type="entry name" value="CarbesteraseB"/>
</dbReference>